<dbReference type="Pfam" id="PF11836">
    <property type="entry name" value="Phage_TAC_11"/>
    <property type="match status" value="1"/>
</dbReference>
<evidence type="ECO:0000256" key="1">
    <source>
        <dbReference type="SAM" id="MobiDB-lite"/>
    </source>
</evidence>
<dbReference type="EMBL" id="MT144648">
    <property type="protein sequence ID" value="QJH96358.1"/>
    <property type="molecule type" value="Genomic_DNA"/>
</dbReference>
<dbReference type="EMBL" id="MT144228">
    <property type="protein sequence ID" value="QJA50971.1"/>
    <property type="molecule type" value="Genomic_DNA"/>
</dbReference>
<dbReference type="InterPro" id="IPR021791">
    <property type="entry name" value="Phage_TAC_11"/>
</dbReference>
<proteinExistence type="predicted"/>
<accession>A0A6H1ZU80</accession>
<dbReference type="AlphaFoldDB" id="A0A6H1ZU80"/>
<name>A0A6H1ZU80_9ZZZZ</name>
<evidence type="ECO:0000313" key="2">
    <source>
        <dbReference type="EMBL" id="QJA50971.1"/>
    </source>
</evidence>
<gene>
    <name evidence="2" type="ORF">TM448A01932_0014</name>
    <name evidence="3" type="ORF">TM448B00709_0016</name>
</gene>
<evidence type="ECO:0000313" key="3">
    <source>
        <dbReference type="EMBL" id="QJH96358.1"/>
    </source>
</evidence>
<organism evidence="2">
    <name type="scientific">viral metagenome</name>
    <dbReference type="NCBI Taxonomy" id="1070528"/>
    <lineage>
        <taxon>unclassified sequences</taxon>
        <taxon>metagenomes</taxon>
        <taxon>organismal metagenomes</taxon>
    </lineage>
</organism>
<reference evidence="2" key="1">
    <citation type="submission" date="2020-03" db="EMBL/GenBank/DDBJ databases">
        <title>The deep terrestrial virosphere.</title>
        <authorList>
            <person name="Holmfeldt K."/>
            <person name="Nilsson E."/>
            <person name="Simone D."/>
            <person name="Lopez-Fernandez M."/>
            <person name="Wu X."/>
            <person name="de Brujin I."/>
            <person name="Lundin D."/>
            <person name="Andersson A."/>
            <person name="Bertilsson S."/>
            <person name="Dopson M."/>
        </authorList>
    </citation>
    <scope>NUCLEOTIDE SEQUENCE</scope>
    <source>
        <strain evidence="2">TM448A01932</strain>
        <strain evidence="3">TM448B00709</strain>
    </source>
</reference>
<feature type="region of interest" description="Disordered" evidence="1">
    <location>
        <begin position="99"/>
        <end position="118"/>
    </location>
</feature>
<sequence length="118" mass="12199">MANPMKGEVSFETGGDTYVLAYTINALVTLESKLGVTTSQLGELLGANLSMGNLRTLFWAGLLANHDCTEEQAGNLISDIGIQKAGELIGEALSKAFPEAGKSTARPRPAAAGTGKTS</sequence>
<protein>
    <submittedName>
        <fullName evidence="2">Putative tail assembly chaperone</fullName>
    </submittedName>
</protein>